<reference evidence="3" key="1">
    <citation type="journal article" date="2020" name="Fungal Divers.">
        <title>Resolving the Mortierellaceae phylogeny through synthesis of multi-gene phylogenetics and phylogenomics.</title>
        <authorList>
            <person name="Vandepol N."/>
            <person name="Liber J."/>
            <person name="Desiro A."/>
            <person name="Na H."/>
            <person name="Kennedy M."/>
            <person name="Barry K."/>
            <person name="Grigoriev I.V."/>
            <person name="Miller A.N."/>
            <person name="O'Donnell K."/>
            <person name="Stajich J.E."/>
            <person name="Bonito G."/>
        </authorList>
    </citation>
    <scope>NUCLEOTIDE SEQUENCE</scope>
    <source>
        <strain evidence="3">BC1065</strain>
    </source>
</reference>
<accession>A0A9P6QBS7</accession>
<feature type="transmembrane region" description="Helical" evidence="2">
    <location>
        <begin position="65"/>
        <end position="86"/>
    </location>
</feature>
<sequence>MIGPRYFHSKFLFLIPLSQAVLLITVLDFTKNAVFFAKQCKNLSPSTPEYDGTGNIVRYKVKDTAYLMAQYVYIFWLSLMMLKAVMGFRANYVYHFRWMGIYNILLGFDCIFEFVRTNLSAIFTDLTGYTRKEIIRFYCLSYFLLFFQLYSFIFCWLHLRWAQMEMPYLSEGPVSGLWQPRRIEPGGRPPLPGHRRAAQEAEAAAAAAAAVAVAGPQDIEQQSGSSSAVHGAGGATAAAPSVVVESPATTRTPNQSA</sequence>
<name>A0A9P6QBS7_9FUNG</name>
<dbReference type="Proteomes" id="UP000807716">
    <property type="component" value="Unassembled WGS sequence"/>
</dbReference>
<protein>
    <submittedName>
        <fullName evidence="3">Uncharacterized protein</fullName>
    </submittedName>
</protein>
<gene>
    <name evidence="3" type="ORF">DFQ27_000958</name>
</gene>
<keyword evidence="4" id="KW-1185">Reference proteome</keyword>
<evidence type="ECO:0000256" key="2">
    <source>
        <dbReference type="SAM" id="Phobius"/>
    </source>
</evidence>
<keyword evidence="2" id="KW-1133">Transmembrane helix</keyword>
<keyword evidence="2" id="KW-0812">Transmembrane</keyword>
<feature type="transmembrane region" description="Helical" evidence="2">
    <location>
        <begin position="12"/>
        <end position="29"/>
    </location>
</feature>
<proteinExistence type="predicted"/>
<organism evidence="3 4">
    <name type="scientific">Actinomortierella ambigua</name>
    <dbReference type="NCBI Taxonomy" id="1343610"/>
    <lineage>
        <taxon>Eukaryota</taxon>
        <taxon>Fungi</taxon>
        <taxon>Fungi incertae sedis</taxon>
        <taxon>Mucoromycota</taxon>
        <taxon>Mortierellomycotina</taxon>
        <taxon>Mortierellomycetes</taxon>
        <taxon>Mortierellales</taxon>
        <taxon>Mortierellaceae</taxon>
        <taxon>Actinomortierella</taxon>
    </lineage>
</organism>
<evidence type="ECO:0000313" key="3">
    <source>
        <dbReference type="EMBL" id="KAG0264861.1"/>
    </source>
</evidence>
<dbReference type="EMBL" id="JAAAJB010000129">
    <property type="protein sequence ID" value="KAG0264861.1"/>
    <property type="molecule type" value="Genomic_DNA"/>
</dbReference>
<feature type="transmembrane region" description="Helical" evidence="2">
    <location>
        <begin position="135"/>
        <end position="159"/>
    </location>
</feature>
<evidence type="ECO:0000256" key="1">
    <source>
        <dbReference type="SAM" id="MobiDB-lite"/>
    </source>
</evidence>
<evidence type="ECO:0000313" key="4">
    <source>
        <dbReference type="Proteomes" id="UP000807716"/>
    </source>
</evidence>
<feature type="region of interest" description="Disordered" evidence="1">
    <location>
        <begin position="221"/>
        <end position="257"/>
    </location>
</feature>
<dbReference type="AlphaFoldDB" id="A0A9P6QBS7"/>
<feature type="compositionally biased region" description="Low complexity" evidence="1">
    <location>
        <begin position="223"/>
        <end position="249"/>
    </location>
</feature>
<comment type="caution">
    <text evidence="3">The sequence shown here is derived from an EMBL/GenBank/DDBJ whole genome shotgun (WGS) entry which is preliminary data.</text>
</comment>
<dbReference type="OrthoDB" id="2383397at2759"/>
<keyword evidence="2" id="KW-0472">Membrane</keyword>
<feature type="transmembrane region" description="Helical" evidence="2">
    <location>
        <begin position="98"/>
        <end position="115"/>
    </location>
</feature>